<dbReference type="STRING" id="1125630.KPHS_08980"/>
<dbReference type="Proteomes" id="UP000007841">
    <property type="component" value="Chromosome"/>
</dbReference>
<proteinExistence type="predicted"/>
<protein>
    <submittedName>
        <fullName evidence="1">Uncharacterized protein</fullName>
    </submittedName>
</protein>
<dbReference type="EMBL" id="CP003200">
    <property type="protein sequence ID" value="AEW59596.1"/>
    <property type="molecule type" value="Genomic_DNA"/>
</dbReference>
<dbReference type="HOGENOM" id="CLU_3239249_0_0_6"/>
<organism evidence="1 2">
    <name type="scientific">Klebsiella pneumoniae subsp. pneumoniae (strain HS11286)</name>
    <dbReference type="NCBI Taxonomy" id="1125630"/>
    <lineage>
        <taxon>Bacteria</taxon>
        <taxon>Pseudomonadati</taxon>
        <taxon>Pseudomonadota</taxon>
        <taxon>Gammaproteobacteria</taxon>
        <taxon>Enterobacterales</taxon>
        <taxon>Enterobacteriaceae</taxon>
        <taxon>Klebsiella/Raoultella group</taxon>
        <taxon>Klebsiella</taxon>
        <taxon>Klebsiella pneumoniae complex</taxon>
    </lineage>
</organism>
<dbReference type="GeneID" id="11845888"/>
<sequence>MLRLFCCLCVDRHAANRRGYYSCDFTQRVIWLSSFWTRHGYISDESE</sequence>
<dbReference type="PATRIC" id="fig|1125630.4.peg.870"/>
<accession>A0A0H3GMT5</accession>
<dbReference type="RefSeq" id="WP_004220796.1">
    <property type="nucleotide sequence ID" value="NC_016845.1"/>
</dbReference>
<gene>
    <name evidence="1" type="ordered locus">KPHS_08980</name>
</gene>
<dbReference type="AlphaFoldDB" id="A0A0H3GMT5"/>
<dbReference type="RefSeq" id="YP_005225198.1">
    <property type="nucleotide sequence ID" value="NC_016845.1"/>
</dbReference>
<evidence type="ECO:0000313" key="2">
    <source>
        <dbReference type="Proteomes" id="UP000007841"/>
    </source>
</evidence>
<evidence type="ECO:0000313" key="1">
    <source>
        <dbReference type="EMBL" id="AEW59596.1"/>
    </source>
</evidence>
<name>A0A0H3GMT5_KLEPH</name>
<dbReference type="KEGG" id="kpm:KPHS_08980"/>
<keyword evidence="2" id="KW-1185">Reference proteome</keyword>
<reference evidence="1 2" key="1">
    <citation type="journal article" date="2012" name="J. Bacteriol.">
        <title>Complete genome sequence of Klebsiella pneumoniae subsp. pneumoniae HS11286, a multidrug-resistant strain isolated from human sputum.</title>
        <authorList>
            <person name="Liu P."/>
            <person name="Li P."/>
            <person name="Jiang X."/>
            <person name="Bi D."/>
            <person name="Xie Y."/>
            <person name="Tai C."/>
            <person name="Deng Z."/>
            <person name="Rajakumar K."/>
            <person name="Ou H.Y."/>
        </authorList>
    </citation>
    <scope>NUCLEOTIDE SEQUENCE [LARGE SCALE GENOMIC DNA]</scope>
    <source>
        <strain evidence="1 2">HS11286</strain>
    </source>
</reference>